<name>A0A815S868_ADIRI</name>
<protein>
    <submittedName>
        <fullName evidence="1">Uncharacterized protein</fullName>
    </submittedName>
</protein>
<comment type="caution">
    <text evidence="1">The sequence shown here is derived from an EMBL/GenBank/DDBJ whole genome shotgun (WGS) entry which is preliminary data.</text>
</comment>
<organism evidence="1 2">
    <name type="scientific">Adineta ricciae</name>
    <name type="common">Rotifer</name>
    <dbReference type="NCBI Taxonomy" id="249248"/>
    <lineage>
        <taxon>Eukaryota</taxon>
        <taxon>Metazoa</taxon>
        <taxon>Spiralia</taxon>
        <taxon>Gnathifera</taxon>
        <taxon>Rotifera</taxon>
        <taxon>Eurotatoria</taxon>
        <taxon>Bdelloidea</taxon>
        <taxon>Adinetida</taxon>
        <taxon>Adinetidae</taxon>
        <taxon>Adineta</taxon>
    </lineage>
</organism>
<gene>
    <name evidence="1" type="ORF">EDS130_LOCUS41806</name>
</gene>
<reference evidence="1" key="1">
    <citation type="submission" date="2021-02" db="EMBL/GenBank/DDBJ databases">
        <authorList>
            <person name="Nowell W R."/>
        </authorList>
    </citation>
    <scope>NUCLEOTIDE SEQUENCE</scope>
</reference>
<sequence>MNRDSVLYVCTHRGSGVDINKLHQEMTLHVTAAGKTPNQASYKTTASKYSICSISNSIVELKELILNSMKIGSHSGWPNSKFGKDVK</sequence>
<proteinExistence type="predicted"/>
<dbReference type="EMBL" id="CAJNOJ010000571">
    <property type="protein sequence ID" value="CAF1487441.1"/>
    <property type="molecule type" value="Genomic_DNA"/>
</dbReference>
<accession>A0A815S868</accession>
<evidence type="ECO:0000313" key="2">
    <source>
        <dbReference type="Proteomes" id="UP000663852"/>
    </source>
</evidence>
<dbReference type="AlphaFoldDB" id="A0A815S868"/>
<evidence type="ECO:0000313" key="1">
    <source>
        <dbReference type="EMBL" id="CAF1487441.1"/>
    </source>
</evidence>
<dbReference type="Proteomes" id="UP000663852">
    <property type="component" value="Unassembled WGS sequence"/>
</dbReference>